<feature type="transmembrane region" description="Helical" evidence="7">
    <location>
        <begin position="21"/>
        <end position="44"/>
    </location>
</feature>
<evidence type="ECO:0000256" key="5">
    <source>
        <dbReference type="ARBA" id="ARBA00022777"/>
    </source>
</evidence>
<dbReference type="PANTHER" id="PTHR24056:SF0">
    <property type="entry name" value="CYCLIN-DEPENDENT KINASE 7"/>
    <property type="match status" value="1"/>
</dbReference>
<dbReference type="GO" id="GO:0045944">
    <property type="term" value="P:positive regulation of transcription by RNA polymerase II"/>
    <property type="evidence" value="ECO:0007669"/>
    <property type="project" value="TreeGrafter"/>
</dbReference>
<dbReference type="GeneID" id="108254540"/>
<evidence type="ECO:0000256" key="2">
    <source>
        <dbReference type="ARBA" id="ARBA00022527"/>
    </source>
</evidence>
<keyword evidence="7" id="KW-0812">Transmembrane</keyword>
<dbReference type="AlphaFoldDB" id="A0A3Q0JQM6"/>
<dbReference type="Pfam" id="PF00069">
    <property type="entry name" value="Pkinase"/>
    <property type="match status" value="1"/>
</dbReference>
<keyword evidence="2" id="KW-0723">Serine/threonine-protein kinase</keyword>
<dbReference type="RefSeq" id="XP_026689145.1">
    <property type="nucleotide sequence ID" value="XM_026833344.1"/>
</dbReference>
<evidence type="ECO:0000256" key="1">
    <source>
        <dbReference type="ARBA" id="ARBA00012409"/>
    </source>
</evidence>
<proteinExistence type="predicted"/>
<dbReference type="SUPFAM" id="SSF56112">
    <property type="entry name" value="Protein kinase-like (PK-like)"/>
    <property type="match status" value="1"/>
</dbReference>
<keyword evidence="4" id="KW-0547">Nucleotide-binding</keyword>
<dbReference type="GO" id="GO:0008353">
    <property type="term" value="F:RNA polymerase II CTD heptapeptide repeat kinase activity"/>
    <property type="evidence" value="ECO:0007669"/>
    <property type="project" value="UniProtKB-EC"/>
</dbReference>
<feature type="domain" description="Protein kinase" evidence="8">
    <location>
        <begin position="1"/>
        <end position="145"/>
    </location>
</feature>
<keyword evidence="7" id="KW-1133">Transmembrane helix</keyword>
<keyword evidence="5" id="KW-0418">Kinase</keyword>
<sequence>MSVMQNWKKVRKAFMAPELLFGARMYGVGIDMWAVGCIICELLLKAPFLPGESDLDQLTRIFQTLGTPSEDTWPGVTKLQDFIQFKVLPGIPLNEIFTAAGDDLLLYTTTIILITGCYQTPGLYPVQKSVKETSFVLDIANFISS</sequence>
<dbReference type="Gene3D" id="1.10.510.10">
    <property type="entry name" value="Transferase(Phosphotransferase) domain 1"/>
    <property type="match status" value="1"/>
</dbReference>
<evidence type="ECO:0000313" key="9">
    <source>
        <dbReference type="Proteomes" id="UP000079169"/>
    </source>
</evidence>
<evidence type="ECO:0000256" key="7">
    <source>
        <dbReference type="SAM" id="Phobius"/>
    </source>
</evidence>
<evidence type="ECO:0000256" key="4">
    <source>
        <dbReference type="ARBA" id="ARBA00022741"/>
    </source>
</evidence>
<dbReference type="Proteomes" id="UP000079169">
    <property type="component" value="Unplaced"/>
</dbReference>
<keyword evidence="6" id="KW-0067">ATP-binding</keyword>
<dbReference type="KEGG" id="dci:108254540"/>
<dbReference type="PROSITE" id="PS50011">
    <property type="entry name" value="PROTEIN_KINASE_DOM"/>
    <property type="match status" value="1"/>
</dbReference>
<dbReference type="PaxDb" id="121845-A0A3Q0JQM6"/>
<evidence type="ECO:0000259" key="8">
    <source>
        <dbReference type="PROSITE" id="PS50011"/>
    </source>
</evidence>
<keyword evidence="3" id="KW-0808">Transferase</keyword>
<evidence type="ECO:0000256" key="6">
    <source>
        <dbReference type="ARBA" id="ARBA00022840"/>
    </source>
</evidence>
<dbReference type="STRING" id="121845.A0A3Q0JQM6"/>
<dbReference type="InterPro" id="IPR011009">
    <property type="entry name" value="Kinase-like_dom_sf"/>
</dbReference>
<dbReference type="GO" id="GO:0070985">
    <property type="term" value="C:transcription factor TFIIK complex"/>
    <property type="evidence" value="ECO:0007669"/>
    <property type="project" value="TreeGrafter"/>
</dbReference>
<dbReference type="InterPro" id="IPR000719">
    <property type="entry name" value="Prot_kinase_dom"/>
</dbReference>
<dbReference type="GO" id="GO:0004693">
    <property type="term" value="F:cyclin-dependent protein serine/threonine kinase activity"/>
    <property type="evidence" value="ECO:0007669"/>
    <property type="project" value="TreeGrafter"/>
</dbReference>
<protein>
    <recommendedName>
        <fullName evidence="1">[RNA-polymerase]-subunit kinase</fullName>
        <ecNumber evidence="1">2.7.11.23</ecNumber>
    </recommendedName>
</protein>
<keyword evidence="7" id="KW-0472">Membrane</keyword>
<evidence type="ECO:0000313" key="10">
    <source>
        <dbReference type="RefSeq" id="XP_026689145.1"/>
    </source>
</evidence>
<dbReference type="GO" id="GO:0005737">
    <property type="term" value="C:cytoplasm"/>
    <property type="evidence" value="ECO:0007669"/>
    <property type="project" value="TreeGrafter"/>
</dbReference>
<accession>A0A3Q0JQM6</accession>
<organism evidence="9 10">
    <name type="scientific">Diaphorina citri</name>
    <name type="common">Asian citrus psyllid</name>
    <dbReference type="NCBI Taxonomy" id="121845"/>
    <lineage>
        <taxon>Eukaryota</taxon>
        <taxon>Metazoa</taxon>
        <taxon>Ecdysozoa</taxon>
        <taxon>Arthropoda</taxon>
        <taxon>Hexapoda</taxon>
        <taxon>Insecta</taxon>
        <taxon>Pterygota</taxon>
        <taxon>Neoptera</taxon>
        <taxon>Paraneoptera</taxon>
        <taxon>Hemiptera</taxon>
        <taxon>Sternorrhyncha</taxon>
        <taxon>Psylloidea</taxon>
        <taxon>Psyllidae</taxon>
        <taxon>Diaphorininae</taxon>
        <taxon>Diaphorina</taxon>
    </lineage>
</organism>
<reference evidence="10" key="1">
    <citation type="submission" date="2025-08" db="UniProtKB">
        <authorList>
            <consortium name="RefSeq"/>
        </authorList>
    </citation>
    <scope>IDENTIFICATION</scope>
</reference>
<evidence type="ECO:0000256" key="3">
    <source>
        <dbReference type="ARBA" id="ARBA00022679"/>
    </source>
</evidence>
<dbReference type="GO" id="GO:0005524">
    <property type="term" value="F:ATP binding"/>
    <property type="evidence" value="ECO:0007669"/>
    <property type="project" value="UniProtKB-KW"/>
</dbReference>
<dbReference type="InterPro" id="IPR050108">
    <property type="entry name" value="CDK"/>
</dbReference>
<keyword evidence="9" id="KW-1185">Reference proteome</keyword>
<dbReference type="EC" id="2.7.11.23" evidence="1"/>
<dbReference type="PANTHER" id="PTHR24056">
    <property type="entry name" value="CELL DIVISION PROTEIN KINASE"/>
    <property type="match status" value="1"/>
</dbReference>
<name>A0A3Q0JQM6_DIACI</name>
<gene>
    <name evidence="10" type="primary">LOC108254540</name>
</gene>